<dbReference type="InterPro" id="IPR005119">
    <property type="entry name" value="LysR_subst-bd"/>
</dbReference>
<dbReference type="PROSITE" id="PS50931">
    <property type="entry name" value="HTH_LYSR"/>
    <property type="match status" value="1"/>
</dbReference>
<dbReference type="Pfam" id="PF03466">
    <property type="entry name" value="LysR_substrate"/>
    <property type="match status" value="1"/>
</dbReference>
<evidence type="ECO:0000256" key="4">
    <source>
        <dbReference type="ARBA" id="ARBA00023163"/>
    </source>
</evidence>
<keyword evidence="3 6" id="KW-0238">DNA-binding</keyword>
<keyword evidence="7" id="KW-1185">Reference proteome</keyword>
<gene>
    <name evidence="6" type="ORF">DFR29_11250</name>
</gene>
<dbReference type="EMBL" id="SNZH01000012">
    <property type="protein sequence ID" value="TDR40736.1"/>
    <property type="molecule type" value="Genomic_DNA"/>
</dbReference>
<name>A0A4R6YRM3_9GAMM</name>
<dbReference type="SUPFAM" id="SSF53850">
    <property type="entry name" value="Periplasmic binding protein-like II"/>
    <property type="match status" value="1"/>
</dbReference>
<reference evidence="6 7" key="1">
    <citation type="submission" date="2019-03" db="EMBL/GenBank/DDBJ databases">
        <title>Genomic Encyclopedia of Type Strains, Phase IV (KMG-IV): sequencing the most valuable type-strain genomes for metagenomic binning, comparative biology and taxonomic classification.</title>
        <authorList>
            <person name="Goeker M."/>
        </authorList>
    </citation>
    <scope>NUCLEOTIDE SEQUENCE [LARGE SCALE GENOMIC DNA]</scope>
    <source>
        <strain evidence="6 7">DSM 21667</strain>
    </source>
</reference>
<keyword evidence="2" id="KW-0805">Transcription regulation</keyword>
<keyword evidence="4" id="KW-0804">Transcription</keyword>
<evidence type="ECO:0000256" key="2">
    <source>
        <dbReference type="ARBA" id="ARBA00023015"/>
    </source>
</evidence>
<dbReference type="InterPro" id="IPR058163">
    <property type="entry name" value="LysR-type_TF_proteobact-type"/>
</dbReference>
<dbReference type="CDD" id="cd08422">
    <property type="entry name" value="PBP2_CrgA_like"/>
    <property type="match status" value="1"/>
</dbReference>
<dbReference type="GO" id="GO:0043565">
    <property type="term" value="F:sequence-specific DNA binding"/>
    <property type="evidence" value="ECO:0007669"/>
    <property type="project" value="TreeGrafter"/>
</dbReference>
<dbReference type="SUPFAM" id="SSF46785">
    <property type="entry name" value="Winged helix' DNA-binding domain"/>
    <property type="match status" value="1"/>
</dbReference>
<evidence type="ECO:0000259" key="5">
    <source>
        <dbReference type="PROSITE" id="PS50931"/>
    </source>
</evidence>
<dbReference type="Gene3D" id="3.40.190.290">
    <property type="match status" value="1"/>
</dbReference>
<dbReference type="GO" id="GO:0006351">
    <property type="term" value="P:DNA-templated transcription"/>
    <property type="evidence" value="ECO:0007669"/>
    <property type="project" value="TreeGrafter"/>
</dbReference>
<protein>
    <submittedName>
        <fullName evidence="6">DNA-binding transcriptional LysR family regulator</fullName>
    </submittedName>
</protein>
<evidence type="ECO:0000313" key="7">
    <source>
        <dbReference type="Proteomes" id="UP000295293"/>
    </source>
</evidence>
<dbReference type="Proteomes" id="UP000295293">
    <property type="component" value="Unassembled WGS sequence"/>
</dbReference>
<sequence>MDKLQAMQLFVRVVDAGSYTAAADQMEISRALASKLVQSLEEQLGVRLLHRTTRKLSLTEAGERYYQRVSEILGALNEAEAVASELQADPRGRLRVSAPMSFAIHHLGSAIAEFQQRHPRIELELNLNDRQVDLVEEGFDMAIRIARLADSSLVARRIAPCRLLLVASPAYLARAGQPQQPQDLATHNFLSYTLAARRDEIVLVRGNERHTVNLNGTLRVNNGDVIASAAIAGLGICLSPSFLVWQRLHRGELVPVLPSWQIPDIAVHAVYAAGRTVPAKTRSLIDFLVERFGPEPYWDRPPG</sequence>
<dbReference type="AlphaFoldDB" id="A0A4R6YRM3"/>
<dbReference type="Pfam" id="PF00126">
    <property type="entry name" value="HTH_1"/>
    <property type="match status" value="1"/>
</dbReference>
<evidence type="ECO:0000256" key="1">
    <source>
        <dbReference type="ARBA" id="ARBA00009437"/>
    </source>
</evidence>
<accession>A0A4R6YRM3</accession>
<dbReference type="FunFam" id="1.10.10.10:FF:000001">
    <property type="entry name" value="LysR family transcriptional regulator"/>
    <property type="match status" value="1"/>
</dbReference>
<dbReference type="InterPro" id="IPR036388">
    <property type="entry name" value="WH-like_DNA-bd_sf"/>
</dbReference>
<dbReference type="PANTHER" id="PTHR30537:SF5">
    <property type="entry name" value="HTH-TYPE TRANSCRIPTIONAL ACTIVATOR TTDR-RELATED"/>
    <property type="match status" value="1"/>
</dbReference>
<dbReference type="OrthoDB" id="9810065at2"/>
<dbReference type="InterPro" id="IPR000847">
    <property type="entry name" value="LysR_HTH_N"/>
</dbReference>
<dbReference type="Gene3D" id="1.10.10.10">
    <property type="entry name" value="Winged helix-like DNA-binding domain superfamily/Winged helix DNA-binding domain"/>
    <property type="match status" value="1"/>
</dbReference>
<comment type="caution">
    <text evidence="6">The sequence shown here is derived from an EMBL/GenBank/DDBJ whole genome shotgun (WGS) entry which is preliminary data.</text>
</comment>
<comment type="similarity">
    <text evidence="1">Belongs to the LysR transcriptional regulatory family.</text>
</comment>
<dbReference type="RefSeq" id="WP_133820109.1">
    <property type="nucleotide sequence ID" value="NZ_SNZH01000012.1"/>
</dbReference>
<dbReference type="FunFam" id="3.40.190.290:FF:000001">
    <property type="entry name" value="Transcriptional regulator, LysR family"/>
    <property type="match status" value="1"/>
</dbReference>
<dbReference type="InterPro" id="IPR036390">
    <property type="entry name" value="WH_DNA-bd_sf"/>
</dbReference>
<evidence type="ECO:0000313" key="6">
    <source>
        <dbReference type="EMBL" id="TDR40736.1"/>
    </source>
</evidence>
<dbReference type="GO" id="GO:0003700">
    <property type="term" value="F:DNA-binding transcription factor activity"/>
    <property type="evidence" value="ECO:0007669"/>
    <property type="project" value="InterPro"/>
</dbReference>
<organism evidence="6 7">
    <name type="scientific">Tahibacter aquaticus</name>
    <dbReference type="NCBI Taxonomy" id="520092"/>
    <lineage>
        <taxon>Bacteria</taxon>
        <taxon>Pseudomonadati</taxon>
        <taxon>Pseudomonadota</taxon>
        <taxon>Gammaproteobacteria</taxon>
        <taxon>Lysobacterales</taxon>
        <taxon>Rhodanobacteraceae</taxon>
        <taxon>Tahibacter</taxon>
    </lineage>
</organism>
<feature type="domain" description="HTH lysR-type" evidence="5">
    <location>
        <begin position="1"/>
        <end position="59"/>
    </location>
</feature>
<evidence type="ECO:0000256" key="3">
    <source>
        <dbReference type="ARBA" id="ARBA00023125"/>
    </source>
</evidence>
<proteinExistence type="inferred from homology"/>
<dbReference type="PANTHER" id="PTHR30537">
    <property type="entry name" value="HTH-TYPE TRANSCRIPTIONAL REGULATOR"/>
    <property type="match status" value="1"/>
</dbReference>